<feature type="compositionally biased region" description="Basic and acidic residues" evidence="1">
    <location>
        <begin position="661"/>
        <end position="672"/>
    </location>
</feature>
<feature type="compositionally biased region" description="Polar residues" evidence="1">
    <location>
        <begin position="252"/>
        <end position="265"/>
    </location>
</feature>
<feature type="compositionally biased region" description="Pro residues" evidence="1">
    <location>
        <begin position="923"/>
        <end position="945"/>
    </location>
</feature>
<feature type="region of interest" description="Disordered" evidence="1">
    <location>
        <begin position="81"/>
        <end position="100"/>
    </location>
</feature>
<feature type="region of interest" description="Disordered" evidence="1">
    <location>
        <begin position="169"/>
        <end position="197"/>
    </location>
</feature>
<feature type="region of interest" description="Disordered" evidence="1">
    <location>
        <begin position="708"/>
        <end position="983"/>
    </location>
</feature>
<evidence type="ECO:0000256" key="1">
    <source>
        <dbReference type="SAM" id="MobiDB-lite"/>
    </source>
</evidence>
<feature type="compositionally biased region" description="Low complexity" evidence="1">
    <location>
        <begin position="222"/>
        <end position="245"/>
    </location>
</feature>
<feature type="compositionally biased region" description="Basic and acidic residues" evidence="1">
    <location>
        <begin position="622"/>
        <end position="636"/>
    </location>
</feature>
<feature type="region of interest" description="Disordered" evidence="1">
    <location>
        <begin position="1035"/>
        <end position="1105"/>
    </location>
</feature>
<proteinExistence type="predicted"/>
<organism evidence="2 3">
    <name type="scientific">Ascobolus immersus RN42</name>
    <dbReference type="NCBI Taxonomy" id="1160509"/>
    <lineage>
        <taxon>Eukaryota</taxon>
        <taxon>Fungi</taxon>
        <taxon>Dikarya</taxon>
        <taxon>Ascomycota</taxon>
        <taxon>Pezizomycotina</taxon>
        <taxon>Pezizomycetes</taxon>
        <taxon>Pezizales</taxon>
        <taxon>Ascobolaceae</taxon>
        <taxon>Ascobolus</taxon>
    </lineage>
</organism>
<feature type="compositionally biased region" description="Polar residues" evidence="1">
    <location>
        <begin position="946"/>
        <end position="960"/>
    </location>
</feature>
<accession>A0A3N4HM31</accession>
<feature type="region of interest" description="Disordered" evidence="1">
    <location>
        <begin position="1"/>
        <end position="47"/>
    </location>
</feature>
<feature type="region of interest" description="Disordered" evidence="1">
    <location>
        <begin position="544"/>
        <end position="692"/>
    </location>
</feature>
<feature type="region of interest" description="Disordered" evidence="1">
    <location>
        <begin position="410"/>
        <end position="497"/>
    </location>
</feature>
<reference evidence="2 3" key="1">
    <citation type="journal article" date="2018" name="Nat. Ecol. Evol.">
        <title>Pezizomycetes genomes reveal the molecular basis of ectomycorrhizal truffle lifestyle.</title>
        <authorList>
            <person name="Murat C."/>
            <person name="Payen T."/>
            <person name="Noel B."/>
            <person name="Kuo A."/>
            <person name="Morin E."/>
            <person name="Chen J."/>
            <person name="Kohler A."/>
            <person name="Krizsan K."/>
            <person name="Balestrini R."/>
            <person name="Da Silva C."/>
            <person name="Montanini B."/>
            <person name="Hainaut M."/>
            <person name="Levati E."/>
            <person name="Barry K.W."/>
            <person name="Belfiori B."/>
            <person name="Cichocki N."/>
            <person name="Clum A."/>
            <person name="Dockter R.B."/>
            <person name="Fauchery L."/>
            <person name="Guy J."/>
            <person name="Iotti M."/>
            <person name="Le Tacon F."/>
            <person name="Lindquist E.A."/>
            <person name="Lipzen A."/>
            <person name="Malagnac F."/>
            <person name="Mello A."/>
            <person name="Molinier V."/>
            <person name="Miyauchi S."/>
            <person name="Poulain J."/>
            <person name="Riccioni C."/>
            <person name="Rubini A."/>
            <person name="Sitrit Y."/>
            <person name="Splivallo R."/>
            <person name="Traeger S."/>
            <person name="Wang M."/>
            <person name="Zifcakova L."/>
            <person name="Wipf D."/>
            <person name="Zambonelli A."/>
            <person name="Paolocci F."/>
            <person name="Nowrousian M."/>
            <person name="Ottonello S."/>
            <person name="Baldrian P."/>
            <person name="Spatafora J.W."/>
            <person name="Henrissat B."/>
            <person name="Nagy L.G."/>
            <person name="Aury J.M."/>
            <person name="Wincker P."/>
            <person name="Grigoriev I.V."/>
            <person name="Bonfante P."/>
            <person name="Martin F.M."/>
        </authorList>
    </citation>
    <scope>NUCLEOTIDE SEQUENCE [LARGE SCALE GENOMIC DNA]</scope>
    <source>
        <strain evidence="2 3">RN42</strain>
    </source>
</reference>
<feature type="region of interest" description="Disordered" evidence="1">
    <location>
        <begin position="118"/>
        <end position="155"/>
    </location>
</feature>
<gene>
    <name evidence="2" type="ORF">BJ508DRAFT_54587</name>
</gene>
<feature type="compositionally biased region" description="Polar residues" evidence="1">
    <location>
        <begin position="126"/>
        <end position="140"/>
    </location>
</feature>
<name>A0A3N4HM31_ASCIM</name>
<feature type="compositionally biased region" description="Polar residues" evidence="1">
    <location>
        <begin position="84"/>
        <end position="94"/>
    </location>
</feature>
<feature type="compositionally biased region" description="Basic and acidic residues" evidence="1">
    <location>
        <begin position="595"/>
        <end position="604"/>
    </location>
</feature>
<dbReference type="Proteomes" id="UP000275078">
    <property type="component" value="Unassembled WGS sequence"/>
</dbReference>
<dbReference type="STRING" id="1160509.A0A3N4HM31"/>
<feature type="region of interest" description="Disordered" evidence="1">
    <location>
        <begin position="212"/>
        <end position="268"/>
    </location>
</feature>
<dbReference type="AlphaFoldDB" id="A0A3N4HM31"/>
<feature type="compositionally biased region" description="Low complexity" evidence="1">
    <location>
        <begin position="645"/>
        <end position="655"/>
    </location>
</feature>
<evidence type="ECO:0000313" key="2">
    <source>
        <dbReference type="EMBL" id="RPA73141.1"/>
    </source>
</evidence>
<dbReference type="EMBL" id="ML119832">
    <property type="protein sequence ID" value="RPA73141.1"/>
    <property type="molecule type" value="Genomic_DNA"/>
</dbReference>
<dbReference type="OrthoDB" id="5335210at2759"/>
<keyword evidence="3" id="KW-1185">Reference proteome</keyword>
<feature type="region of interest" description="Disordered" evidence="1">
    <location>
        <begin position="300"/>
        <end position="371"/>
    </location>
</feature>
<feature type="compositionally biased region" description="Gly residues" evidence="1">
    <location>
        <begin position="551"/>
        <end position="562"/>
    </location>
</feature>
<feature type="compositionally biased region" description="Basic and acidic residues" evidence="1">
    <location>
        <begin position="1067"/>
        <end position="1076"/>
    </location>
</feature>
<protein>
    <submittedName>
        <fullName evidence="2">Uncharacterized protein</fullName>
    </submittedName>
</protein>
<feature type="compositionally biased region" description="Basic and acidic residues" evidence="1">
    <location>
        <begin position="362"/>
        <end position="371"/>
    </location>
</feature>
<evidence type="ECO:0000313" key="3">
    <source>
        <dbReference type="Proteomes" id="UP000275078"/>
    </source>
</evidence>
<sequence>MHRFKTKKKESAPAPISSAPPPQKESTGVFSKWGKSTPAPEPTPKLDLAAALPSTDDFRTSLLMPKLADRFSLLQAELAAASANGTPPANSSDNPLVLGNEKRPFGLADIAETASLHGAESVHSAPDNNRLTTFSTNTSHSADDAGGSIMSRARPTEGNVLFGGRQKVYKIPSGRPSEDDRDGLTGGAGTMGGRVYYDDDVPAATFRQRKKEFEDQYENTDRSTMSSNNSSSITRSSTAATSINSRNDRESTPATTLDSGASSPRSGGFSVAAALAKPRRPLYEQAADGQRDVLENDMARSRAASPTGERPAPAGGFGGFNFGFDSESKSGSATPALVEEEREALSPFGAPFGRPVSPLGRVQKERKGSFNEEAFQERLGMRRVELSRAASPPPATRDVEELRRALENVDGEGLGARGTFMESRSGSEYGESLYDGRFSSDVPQPPRSPYADQFARKDSSAFPMDKLPASPGSSVRGAVSPMFDDKAEDSPTLPPSQGLSVLVRQHLRADSKASSIYPASTYSRMSRIERGGLREGVDSVYSVARPSISGPSGGYGGYGGDVGSPSGEGDFEDHLGYMDYASYADRPVSPPSPMSDRDDRRDTLKTAPVNALDGLDFGLAPRKSEDEWRREERDNLNDLPPTQPSPARSASPTSTDWEAELEQRRRMVEENIRSLSGSPVPGEEPTPAISKKGLGLLNEAKLRAQGIKETGKAKKMLGMRSSEDDLPGRGPIPRSVTAPNMGQHPAHRPGVQRGMTMGSPPGPQGHPAFKAKPSRERMRDAYGSPPPASRSGSAMGRGREEGRAPGSRSGSAMGQRGRAEIDDLSSYPGPARGFRSPTPGRERSQHRGVSRQASREGVRPKTNGSQRRGSGEFGRRPGTNYSQHSVGGEFAIQPAPRTRSRGNSTATSPVSPPRRFDFEGLPTPSPALPTPSPGLAPPESVPLPNTPNSVFSNHSDSSALPTPPLQGGLQGGLQGVPKNPKDEAMRKLSAFTVNAARKRAVDKRTIGAPKLISSTNEIEMIGLEEAKVKERGKMLGNMGGLRGRRMTTTTKDVDMGGLGGEVPEIPGKGDGREKGGRLKKSTSDGGGLRQRARDERGVPGVGGMI</sequence>